<dbReference type="PATRIC" id="fig|1123269.5.peg.2162"/>
<dbReference type="EMBL" id="CP006644">
    <property type="protein sequence ID" value="AHE53937.1"/>
    <property type="molecule type" value="Genomic_DNA"/>
</dbReference>
<organism evidence="2 3">
    <name type="scientific">Sphingomonas sanxanigenens DSM 19645 = NX02</name>
    <dbReference type="NCBI Taxonomy" id="1123269"/>
    <lineage>
        <taxon>Bacteria</taxon>
        <taxon>Pseudomonadati</taxon>
        <taxon>Pseudomonadota</taxon>
        <taxon>Alphaproteobacteria</taxon>
        <taxon>Sphingomonadales</taxon>
        <taxon>Sphingomonadaceae</taxon>
        <taxon>Sphingomonas</taxon>
    </lineage>
</organism>
<dbReference type="PANTHER" id="PTHR38600:SF2">
    <property type="entry name" value="SLL0088 PROTEIN"/>
    <property type="match status" value="1"/>
</dbReference>
<dbReference type="InterPro" id="IPR011991">
    <property type="entry name" value="ArsR-like_HTH"/>
</dbReference>
<dbReference type="SUPFAM" id="SSF46785">
    <property type="entry name" value="Winged helix' DNA-binding domain"/>
    <property type="match status" value="1"/>
</dbReference>
<dbReference type="PANTHER" id="PTHR38600">
    <property type="entry name" value="TRANSCRIPTIONAL REGULATORY PROTEIN"/>
    <property type="match status" value="1"/>
</dbReference>
<feature type="domain" description="HTH arsR-type" evidence="1">
    <location>
        <begin position="1"/>
        <end position="94"/>
    </location>
</feature>
<dbReference type="InterPro" id="IPR036390">
    <property type="entry name" value="WH_DNA-bd_sf"/>
</dbReference>
<evidence type="ECO:0000313" key="3">
    <source>
        <dbReference type="Proteomes" id="UP000018851"/>
    </source>
</evidence>
<dbReference type="eggNOG" id="COG0640">
    <property type="taxonomic scope" value="Bacteria"/>
</dbReference>
<dbReference type="Proteomes" id="UP000018851">
    <property type="component" value="Chromosome"/>
</dbReference>
<dbReference type="OrthoDB" id="7391478at2"/>
<keyword evidence="3" id="KW-1185">Reference proteome</keyword>
<dbReference type="NCBIfam" id="NF033788">
    <property type="entry name" value="HTH_metalloreg"/>
    <property type="match status" value="1"/>
</dbReference>
<dbReference type="PRINTS" id="PR00778">
    <property type="entry name" value="HTHARSR"/>
</dbReference>
<dbReference type="GO" id="GO:0003700">
    <property type="term" value="F:DNA-binding transcription factor activity"/>
    <property type="evidence" value="ECO:0007669"/>
    <property type="project" value="InterPro"/>
</dbReference>
<dbReference type="Gene3D" id="1.10.10.10">
    <property type="entry name" value="Winged helix-like DNA-binding domain superfamily/Winged helix DNA-binding domain"/>
    <property type="match status" value="1"/>
</dbReference>
<name>W0ABQ6_9SPHN</name>
<dbReference type="SMART" id="SM00418">
    <property type="entry name" value="HTH_ARSR"/>
    <property type="match status" value="1"/>
</dbReference>
<evidence type="ECO:0000313" key="2">
    <source>
        <dbReference type="EMBL" id="AHE53937.1"/>
    </source>
</evidence>
<dbReference type="InterPro" id="IPR036388">
    <property type="entry name" value="WH-like_DNA-bd_sf"/>
</dbReference>
<proteinExistence type="predicted"/>
<accession>W0ABQ6</accession>
<dbReference type="AlphaFoldDB" id="W0ABQ6"/>
<reference evidence="2 3" key="1">
    <citation type="submission" date="2013-07" db="EMBL/GenBank/DDBJ databases">
        <title>Completed genome of Sphingomonas sanxanigenens NX02.</title>
        <authorList>
            <person name="Ma T."/>
            <person name="Huang H."/>
            <person name="Wu M."/>
            <person name="Li X."/>
            <person name="Li G."/>
        </authorList>
    </citation>
    <scope>NUCLEOTIDE SEQUENCE [LARGE SCALE GENOMIC DNA]</scope>
    <source>
        <strain evidence="2 3">NX02</strain>
    </source>
</reference>
<evidence type="ECO:0000259" key="1">
    <source>
        <dbReference type="PROSITE" id="PS50987"/>
    </source>
</evidence>
<dbReference type="HOGENOM" id="CLU_097806_0_2_5"/>
<gene>
    <name evidence="2" type="ORF">NX02_11125</name>
</gene>
<dbReference type="STRING" id="1123269.NX02_11125"/>
<dbReference type="KEGG" id="ssan:NX02_11125"/>
<dbReference type="InterPro" id="IPR001845">
    <property type="entry name" value="HTH_ArsR_DNA-bd_dom"/>
</dbReference>
<protein>
    <recommendedName>
        <fullName evidence="1">HTH arsR-type domain-containing protein</fullName>
    </recommendedName>
</protein>
<dbReference type="Pfam" id="PF12840">
    <property type="entry name" value="HTH_20"/>
    <property type="match status" value="1"/>
</dbReference>
<dbReference type="CDD" id="cd00090">
    <property type="entry name" value="HTH_ARSR"/>
    <property type="match status" value="1"/>
</dbReference>
<sequence length="108" mass="12370">MEQYSIRLDGIFQGLADPTRRAVLRRLSRGPASVSELAAPFAISLPSFMKHIRALENCGWIVTRKQGRVRTCAMQRKALADADAWLSEQRALWEARLDRLDNWLESEE</sequence>
<dbReference type="PROSITE" id="PS50987">
    <property type="entry name" value="HTH_ARSR_2"/>
    <property type="match status" value="1"/>
</dbReference>